<dbReference type="PRINTS" id="PR00455">
    <property type="entry name" value="HTHTETR"/>
</dbReference>
<protein>
    <submittedName>
        <fullName evidence="6">TetR family transcriptional regulator</fullName>
    </submittedName>
</protein>
<evidence type="ECO:0000256" key="1">
    <source>
        <dbReference type="ARBA" id="ARBA00023015"/>
    </source>
</evidence>
<evidence type="ECO:0000313" key="6">
    <source>
        <dbReference type="EMBL" id="CQD21133.1"/>
    </source>
</evidence>
<name>A0A0E4H0X6_MYCLN</name>
<dbReference type="InterPro" id="IPR050109">
    <property type="entry name" value="HTH-type_TetR-like_transc_reg"/>
</dbReference>
<evidence type="ECO:0000256" key="2">
    <source>
        <dbReference type="ARBA" id="ARBA00023125"/>
    </source>
</evidence>
<dbReference type="Gene3D" id="1.10.10.60">
    <property type="entry name" value="Homeodomain-like"/>
    <property type="match status" value="1"/>
</dbReference>
<evidence type="ECO:0000259" key="5">
    <source>
        <dbReference type="PROSITE" id="PS50977"/>
    </source>
</evidence>
<dbReference type="Pfam" id="PF00440">
    <property type="entry name" value="TetR_N"/>
    <property type="match status" value="1"/>
</dbReference>
<dbReference type="AlphaFoldDB" id="A0A0E4H0X6"/>
<feature type="domain" description="HTH tetR-type" evidence="5">
    <location>
        <begin position="23"/>
        <end position="83"/>
    </location>
</feature>
<dbReference type="STRING" id="141349.BN1232_05163"/>
<keyword evidence="2 4" id="KW-0238">DNA-binding</keyword>
<evidence type="ECO:0000256" key="4">
    <source>
        <dbReference type="PROSITE-ProRule" id="PRU00335"/>
    </source>
</evidence>
<dbReference type="PANTHER" id="PTHR30055">
    <property type="entry name" value="HTH-TYPE TRANSCRIPTIONAL REGULATOR RUTR"/>
    <property type="match status" value="1"/>
</dbReference>
<dbReference type="EMBL" id="CTEE01000001">
    <property type="protein sequence ID" value="CQD21133.1"/>
    <property type="molecule type" value="Genomic_DNA"/>
</dbReference>
<keyword evidence="3" id="KW-0804">Transcription</keyword>
<dbReference type="RefSeq" id="WP_244890163.1">
    <property type="nucleotide sequence ID" value="NZ_CTEE01000001.1"/>
</dbReference>
<dbReference type="Pfam" id="PF16859">
    <property type="entry name" value="TetR_C_11"/>
    <property type="match status" value="1"/>
</dbReference>
<organism evidence="6 7">
    <name type="scientific">Mycobacterium lentiflavum</name>
    <dbReference type="NCBI Taxonomy" id="141349"/>
    <lineage>
        <taxon>Bacteria</taxon>
        <taxon>Bacillati</taxon>
        <taxon>Actinomycetota</taxon>
        <taxon>Actinomycetes</taxon>
        <taxon>Mycobacteriales</taxon>
        <taxon>Mycobacteriaceae</taxon>
        <taxon>Mycobacterium</taxon>
        <taxon>Mycobacterium simiae complex</taxon>
    </lineage>
</organism>
<dbReference type="PANTHER" id="PTHR30055:SF148">
    <property type="entry name" value="TETR-FAMILY TRANSCRIPTIONAL REGULATOR"/>
    <property type="match status" value="1"/>
</dbReference>
<evidence type="ECO:0000256" key="3">
    <source>
        <dbReference type="ARBA" id="ARBA00023163"/>
    </source>
</evidence>
<dbReference type="GO" id="GO:0003700">
    <property type="term" value="F:DNA-binding transcription factor activity"/>
    <property type="evidence" value="ECO:0007669"/>
    <property type="project" value="TreeGrafter"/>
</dbReference>
<dbReference type="SUPFAM" id="SSF46689">
    <property type="entry name" value="Homeodomain-like"/>
    <property type="match status" value="1"/>
</dbReference>
<dbReference type="Proteomes" id="UP000199251">
    <property type="component" value="Unassembled WGS sequence"/>
</dbReference>
<accession>A0A0E4H0X6</accession>
<dbReference type="GO" id="GO:0000976">
    <property type="term" value="F:transcription cis-regulatory region binding"/>
    <property type="evidence" value="ECO:0007669"/>
    <property type="project" value="TreeGrafter"/>
</dbReference>
<dbReference type="SUPFAM" id="SSF48498">
    <property type="entry name" value="Tetracyclin repressor-like, C-terminal domain"/>
    <property type="match status" value="1"/>
</dbReference>
<dbReference type="InterPro" id="IPR001647">
    <property type="entry name" value="HTH_TetR"/>
</dbReference>
<evidence type="ECO:0000313" key="7">
    <source>
        <dbReference type="Proteomes" id="UP000199251"/>
    </source>
</evidence>
<reference evidence="6 7" key="1">
    <citation type="submission" date="2015-03" db="EMBL/GenBank/DDBJ databases">
        <authorList>
            <person name="Urmite Genomes"/>
        </authorList>
    </citation>
    <scope>NUCLEOTIDE SEQUENCE [LARGE SCALE GENOMIC DNA]</scope>
    <source>
        <strain evidence="6 7">CSUR P1491</strain>
    </source>
</reference>
<feature type="DNA-binding region" description="H-T-H motif" evidence="4">
    <location>
        <begin position="46"/>
        <end position="65"/>
    </location>
</feature>
<keyword evidence="1" id="KW-0805">Transcription regulation</keyword>
<proteinExistence type="predicted"/>
<dbReference type="PROSITE" id="PS50977">
    <property type="entry name" value="HTH_TETR_2"/>
    <property type="match status" value="1"/>
</dbReference>
<gene>
    <name evidence="6" type="ORF">BN1232_05163</name>
</gene>
<dbReference type="InterPro" id="IPR009057">
    <property type="entry name" value="Homeodomain-like_sf"/>
</dbReference>
<dbReference type="Gene3D" id="1.10.357.10">
    <property type="entry name" value="Tetracycline Repressor, domain 2"/>
    <property type="match status" value="1"/>
</dbReference>
<dbReference type="InterPro" id="IPR011075">
    <property type="entry name" value="TetR_C"/>
</dbReference>
<sequence length="208" mass="21601">MKVAQAGAAPPLPIERVGRPRDARLNHAILDATRELLIASSYAELSMESVAARAGVGKKTVYRRWPSKAPMVADAVLEAYGGSGSFPVAETGDIRADLQTWLTEHAQFLAEPSNAALVRALVAAAAARPGDGEDLYRQLSAPQLAGLTARLRQAVDDGELRAGAGIDAVAQALVGTLLFHALTRPTADAGFGGLGGLVDALFEGVANH</sequence>
<dbReference type="InterPro" id="IPR036271">
    <property type="entry name" value="Tet_transcr_reg_TetR-rel_C_sf"/>
</dbReference>